<evidence type="ECO:0000256" key="3">
    <source>
        <dbReference type="ARBA" id="ARBA00022692"/>
    </source>
</evidence>
<gene>
    <name evidence="8" type="ORF">EVOR1521_LOCUS1236</name>
</gene>
<feature type="transmembrane region" description="Helical" evidence="6">
    <location>
        <begin position="488"/>
        <end position="508"/>
    </location>
</feature>
<feature type="transmembrane region" description="Helical" evidence="6">
    <location>
        <begin position="126"/>
        <end position="145"/>
    </location>
</feature>
<comment type="subcellular location">
    <subcellularLocation>
        <location evidence="1">Membrane</location>
        <topology evidence="1">Multi-pass membrane protein</topology>
    </subcellularLocation>
</comment>
<dbReference type="GO" id="GO:0005886">
    <property type="term" value="C:plasma membrane"/>
    <property type="evidence" value="ECO:0007669"/>
    <property type="project" value="TreeGrafter"/>
</dbReference>
<dbReference type="GO" id="GO:0022857">
    <property type="term" value="F:transmembrane transporter activity"/>
    <property type="evidence" value="ECO:0007669"/>
    <property type="project" value="InterPro"/>
</dbReference>
<keyword evidence="4 6" id="KW-1133">Transmembrane helix</keyword>
<protein>
    <recommendedName>
        <fullName evidence="10">Major facilitator superfamily (MFS) profile domain-containing protein</fullName>
    </recommendedName>
</protein>
<dbReference type="PROSITE" id="PS00216">
    <property type="entry name" value="SUGAR_TRANSPORT_1"/>
    <property type="match status" value="1"/>
</dbReference>
<proteinExistence type="predicted"/>
<evidence type="ECO:0000256" key="5">
    <source>
        <dbReference type="ARBA" id="ARBA00023136"/>
    </source>
</evidence>
<accession>A0AA36HKY1</accession>
<evidence type="ECO:0000313" key="9">
    <source>
        <dbReference type="Proteomes" id="UP001178507"/>
    </source>
</evidence>
<evidence type="ECO:0000256" key="4">
    <source>
        <dbReference type="ARBA" id="ARBA00022989"/>
    </source>
</evidence>
<evidence type="ECO:0000256" key="6">
    <source>
        <dbReference type="SAM" id="Phobius"/>
    </source>
</evidence>
<evidence type="ECO:0000256" key="2">
    <source>
        <dbReference type="ARBA" id="ARBA00022448"/>
    </source>
</evidence>
<dbReference type="InterPro" id="IPR005829">
    <property type="entry name" value="Sugar_transporter_CS"/>
</dbReference>
<evidence type="ECO:0000313" key="8">
    <source>
        <dbReference type="EMBL" id="CAJ1370731.1"/>
    </source>
</evidence>
<feature type="transmembrane region" description="Helical" evidence="6">
    <location>
        <begin position="549"/>
        <end position="573"/>
    </location>
</feature>
<keyword evidence="5 6" id="KW-0472">Membrane</keyword>
<feature type="transmembrane region" description="Helical" evidence="6">
    <location>
        <begin position="284"/>
        <end position="304"/>
    </location>
</feature>
<name>A0AA36HKY1_9DINO</name>
<organism evidence="8 9">
    <name type="scientific">Effrenium voratum</name>
    <dbReference type="NCBI Taxonomy" id="2562239"/>
    <lineage>
        <taxon>Eukaryota</taxon>
        <taxon>Sar</taxon>
        <taxon>Alveolata</taxon>
        <taxon>Dinophyceae</taxon>
        <taxon>Suessiales</taxon>
        <taxon>Symbiodiniaceae</taxon>
        <taxon>Effrenium</taxon>
    </lineage>
</organism>
<feature type="transmembrane region" description="Helical" evidence="6">
    <location>
        <begin position="165"/>
        <end position="185"/>
    </location>
</feature>
<feature type="transmembrane region" description="Helical" evidence="6">
    <location>
        <begin position="332"/>
        <end position="354"/>
    </location>
</feature>
<evidence type="ECO:0000256" key="7">
    <source>
        <dbReference type="SAM" id="SignalP"/>
    </source>
</evidence>
<sequence>MQIAFIFLLCQAAAGEDPRYARVHVDDILAVSILQVHVQLEQTNSSWPTSAGLAQYEHLTRHVASEVSDIGVERPDKKRESSVLPTSALSSKAIVSATLVALVVAALLLLSRGLPPKQPRQIHHTLPRGVFSLLVTIYGFVYVSTEIFVPSLPTMQLDLGGAQSLMSGAVQINLLMKAVGCLIIAPISDRVGRRPCVLGCLLLALLTSVSCMLTTEMTWFFLARALQGLSEAVECLSFAIIRDWCDDADERYQVYSAFWITCIFFNMAGPLLGGVVAMSLSWRVDFLVLVLGWGCLLVLAYMMLPESAPDHCGHPFLEDLAVVTSDWRQNCLIVSTGLFYSCYFSFLSNVSFVLEIYHQRLPATCCAIAGVMICMFAACQLQNYILDGTVADVARLGVLCTLPSAVADLVFSGLDVRPAMEKPLNMLGWRAPDFSRKREMIESMNCEDSSLSCCDESKTGIWRVAVHIRDSVIEISDPILQVEVYRGAWGYLVPSALTVSVVAVPVMSLPTLYMEPLAKVAGLAACMEVVTSAFFSSLCSALSTQALLFAGQAGIVFFQGAVIFAAVLVFWLGQGMCANALPKGLT</sequence>
<dbReference type="EMBL" id="CAUJNA010000034">
    <property type="protein sequence ID" value="CAJ1370731.1"/>
    <property type="molecule type" value="Genomic_DNA"/>
</dbReference>
<dbReference type="AlphaFoldDB" id="A0AA36HKY1"/>
<dbReference type="Pfam" id="PF07690">
    <property type="entry name" value="MFS_1"/>
    <property type="match status" value="1"/>
</dbReference>
<keyword evidence="3 6" id="KW-0812">Transmembrane</keyword>
<dbReference type="Proteomes" id="UP001178507">
    <property type="component" value="Unassembled WGS sequence"/>
</dbReference>
<keyword evidence="2" id="KW-0813">Transport</keyword>
<dbReference type="InterPro" id="IPR011701">
    <property type="entry name" value="MFS"/>
</dbReference>
<dbReference type="PANTHER" id="PTHR23502">
    <property type="entry name" value="MAJOR FACILITATOR SUPERFAMILY"/>
    <property type="match status" value="1"/>
</dbReference>
<feature type="chain" id="PRO_5041452068" description="Major facilitator superfamily (MFS) profile domain-containing protein" evidence="7">
    <location>
        <begin position="16"/>
        <end position="586"/>
    </location>
</feature>
<feature type="signal peptide" evidence="7">
    <location>
        <begin position="1"/>
        <end position="15"/>
    </location>
</feature>
<comment type="caution">
    <text evidence="8">The sequence shown here is derived from an EMBL/GenBank/DDBJ whole genome shotgun (WGS) entry which is preliminary data.</text>
</comment>
<reference evidence="8" key="1">
    <citation type="submission" date="2023-08" db="EMBL/GenBank/DDBJ databases">
        <authorList>
            <person name="Chen Y."/>
            <person name="Shah S."/>
            <person name="Dougan E. K."/>
            <person name="Thang M."/>
            <person name="Chan C."/>
        </authorList>
    </citation>
    <scope>NUCLEOTIDE SEQUENCE</scope>
</reference>
<keyword evidence="7" id="KW-0732">Signal</keyword>
<feature type="transmembrane region" description="Helical" evidence="6">
    <location>
        <begin position="93"/>
        <end position="114"/>
    </location>
</feature>
<evidence type="ECO:0000256" key="1">
    <source>
        <dbReference type="ARBA" id="ARBA00004141"/>
    </source>
</evidence>
<dbReference type="InterPro" id="IPR036259">
    <property type="entry name" value="MFS_trans_sf"/>
</dbReference>
<dbReference type="Gene3D" id="1.20.1720.10">
    <property type="entry name" value="Multidrug resistance protein D"/>
    <property type="match status" value="1"/>
</dbReference>
<feature type="transmembrane region" description="Helical" evidence="6">
    <location>
        <begin position="257"/>
        <end position="277"/>
    </location>
</feature>
<keyword evidence="9" id="KW-1185">Reference proteome</keyword>
<feature type="transmembrane region" description="Helical" evidence="6">
    <location>
        <begin position="197"/>
        <end position="222"/>
    </location>
</feature>
<dbReference type="PANTHER" id="PTHR23502:SF132">
    <property type="entry name" value="POLYAMINE TRANSPORTER 2-RELATED"/>
    <property type="match status" value="1"/>
</dbReference>
<dbReference type="SUPFAM" id="SSF103473">
    <property type="entry name" value="MFS general substrate transporter"/>
    <property type="match status" value="1"/>
</dbReference>
<evidence type="ECO:0008006" key="10">
    <source>
        <dbReference type="Google" id="ProtNLM"/>
    </source>
</evidence>
<feature type="transmembrane region" description="Helical" evidence="6">
    <location>
        <begin position="520"/>
        <end position="543"/>
    </location>
</feature>